<proteinExistence type="predicted"/>
<sequence>MKFHLLLIIFEIATCTAILTGNGQIHEEITSLPKYGCQWYGGSNAMVNCTCREDADEFYIRRGEIPIYDTWTMEINNCKKVIFGEHSIEDLRNLRYLHLRNIASLTLLKESLNWLGYSAHYQPDEEEEEDENIPSLKISMENCNIEKISEYTFKGRIKEIQIIDCHIQDLESFAFLSLRHTQSITLTNTAIGTVKPQAFKLFTTKQLILDNITTASLPSRTFSNVGVQENFRISSSKFDIINSGAFIIDGPKWFEVSNSEINTLDGEAFTVTVKGDVYIKNNNVSVVNPGAFVKVNPIKNLVTETALYLILDSNYFASMGRNSLDVKGVVLKVVDLKVNETCNCEGLMDRFQQYKESFSEIKCLDGEHYISFTEYKSAKCTILSGHSTMIIIIGVISFLLLVMVIILSLYYHKSFREGKYGKENEPTKNMSLIVPDGRTYRETEVHVILERADLLTTDL</sequence>
<evidence type="ECO:0000256" key="3">
    <source>
        <dbReference type="SAM" id="SignalP"/>
    </source>
</evidence>
<feature type="signal peptide" evidence="3">
    <location>
        <begin position="1"/>
        <end position="17"/>
    </location>
</feature>
<dbReference type="Proteomes" id="UP001516400">
    <property type="component" value="Unassembled WGS sequence"/>
</dbReference>
<name>A0ABD2NYT2_9CUCU</name>
<keyword evidence="1 3" id="KW-0732">Signal</keyword>
<evidence type="ECO:0000313" key="5">
    <source>
        <dbReference type="Proteomes" id="UP001516400"/>
    </source>
</evidence>
<reference evidence="4 5" key="1">
    <citation type="journal article" date="2021" name="BMC Biol.">
        <title>Horizontally acquired antibacterial genes associated with adaptive radiation of ladybird beetles.</title>
        <authorList>
            <person name="Li H.S."/>
            <person name="Tang X.F."/>
            <person name="Huang Y.H."/>
            <person name="Xu Z.Y."/>
            <person name="Chen M.L."/>
            <person name="Du X.Y."/>
            <person name="Qiu B.Y."/>
            <person name="Chen P.T."/>
            <person name="Zhang W."/>
            <person name="Slipinski A."/>
            <person name="Escalona H.E."/>
            <person name="Waterhouse R.M."/>
            <person name="Zwick A."/>
            <person name="Pang H."/>
        </authorList>
    </citation>
    <scope>NUCLEOTIDE SEQUENCE [LARGE SCALE GENOMIC DNA]</scope>
    <source>
        <strain evidence="4">SYSU2018</strain>
    </source>
</reference>
<protein>
    <submittedName>
        <fullName evidence="4">Uncharacterized protein</fullName>
    </submittedName>
</protein>
<keyword evidence="2" id="KW-0472">Membrane</keyword>
<dbReference type="AlphaFoldDB" id="A0ABD2NYT2"/>
<dbReference type="InterPro" id="IPR032675">
    <property type="entry name" value="LRR_dom_sf"/>
</dbReference>
<keyword evidence="2" id="KW-1133">Transmembrane helix</keyword>
<dbReference type="PANTHER" id="PTHR24373:SF370">
    <property type="entry name" value="FISH-LIPS, ISOFORM E"/>
    <property type="match status" value="1"/>
</dbReference>
<keyword evidence="2" id="KW-0812">Transmembrane</keyword>
<gene>
    <name evidence="4" type="ORF">HHI36_018045</name>
</gene>
<accession>A0ABD2NYT2</accession>
<evidence type="ECO:0000256" key="1">
    <source>
        <dbReference type="ARBA" id="ARBA00022729"/>
    </source>
</evidence>
<dbReference type="EMBL" id="JABFTP020000165">
    <property type="protein sequence ID" value="KAL3283876.1"/>
    <property type="molecule type" value="Genomic_DNA"/>
</dbReference>
<feature type="chain" id="PRO_5044863994" evidence="3">
    <location>
        <begin position="18"/>
        <end position="459"/>
    </location>
</feature>
<feature type="transmembrane region" description="Helical" evidence="2">
    <location>
        <begin position="389"/>
        <end position="411"/>
    </location>
</feature>
<dbReference type="InterPro" id="IPR050328">
    <property type="entry name" value="Dev_Immune_Receptor"/>
</dbReference>
<dbReference type="Gene3D" id="3.80.10.10">
    <property type="entry name" value="Ribonuclease Inhibitor"/>
    <property type="match status" value="1"/>
</dbReference>
<organism evidence="4 5">
    <name type="scientific">Cryptolaemus montrouzieri</name>
    <dbReference type="NCBI Taxonomy" id="559131"/>
    <lineage>
        <taxon>Eukaryota</taxon>
        <taxon>Metazoa</taxon>
        <taxon>Ecdysozoa</taxon>
        <taxon>Arthropoda</taxon>
        <taxon>Hexapoda</taxon>
        <taxon>Insecta</taxon>
        <taxon>Pterygota</taxon>
        <taxon>Neoptera</taxon>
        <taxon>Endopterygota</taxon>
        <taxon>Coleoptera</taxon>
        <taxon>Polyphaga</taxon>
        <taxon>Cucujiformia</taxon>
        <taxon>Coccinelloidea</taxon>
        <taxon>Coccinellidae</taxon>
        <taxon>Scymninae</taxon>
        <taxon>Scymnini</taxon>
        <taxon>Cryptolaemus</taxon>
    </lineage>
</organism>
<dbReference type="SUPFAM" id="SSF52058">
    <property type="entry name" value="L domain-like"/>
    <property type="match status" value="1"/>
</dbReference>
<dbReference type="PANTHER" id="PTHR24373">
    <property type="entry name" value="SLIT RELATED LEUCINE-RICH REPEAT NEURONAL PROTEIN"/>
    <property type="match status" value="1"/>
</dbReference>
<evidence type="ECO:0000313" key="4">
    <source>
        <dbReference type="EMBL" id="KAL3283876.1"/>
    </source>
</evidence>
<keyword evidence="5" id="KW-1185">Reference proteome</keyword>
<comment type="caution">
    <text evidence="4">The sequence shown here is derived from an EMBL/GenBank/DDBJ whole genome shotgun (WGS) entry which is preliminary data.</text>
</comment>
<evidence type="ECO:0000256" key="2">
    <source>
        <dbReference type="SAM" id="Phobius"/>
    </source>
</evidence>